<name>A0A3E4ULE2_MEDGN</name>
<proteinExistence type="predicted"/>
<evidence type="ECO:0000313" key="1">
    <source>
        <dbReference type="EMBL" id="RGM10812.1"/>
    </source>
</evidence>
<sequence>MKKLKIPRSLVLLIVFFYNVLDFNSTGLFQLQIVKGQEYENNSFYKRKEKLYFWSKRKYL</sequence>
<evidence type="ECO:0000313" key="2">
    <source>
        <dbReference type="Proteomes" id="UP000260808"/>
    </source>
</evidence>
<dbReference type="AlphaFoldDB" id="A0A3E4ULE2"/>
<reference evidence="1 2" key="1">
    <citation type="submission" date="2018-08" db="EMBL/GenBank/DDBJ databases">
        <title>A genome reference for cultivated species of the human gut microbiota.</title>
        <authorList>
            <person name="Zou Y."/>
            <person name="Xue W."/>
            <person name="Luo G."/>
        </authorList>
    </citation>
    <scope>NUCLEOTIDE SEQUENCE [LARGE SCALE GENOMIC DNA]</scope>
    <source>
        <strain evidence="1 2">TF01-20-2</strain>
    </source>
</reference>
<gene>
    <name evidence="1" type="ORF">DXC31_19455</name>
</gene>
<comment type="caution">
    <text evidence="1">The sequence shown here is derived from an EMBL/GenBank/DDBJ whole genome shotgun (WGS) entry which is preliminary data.</text>
</comment>
<protein>
    <submittedName>
        <fullName evidence="1">Uncharacterized protein</fullName>
    </submittedName>
</protein>
<dbReference type="EMBL" id="QSSX01000193">
    <property type="protein sequence ID" value="RGM10812.1"/>
    <property type="molecule type" value="Genomic_DNA"/>
</dbReference>
<organism evidence="1 2">
    <name type="scientific">Mediterraneibacter gnavus</name>
    <name type="common">Ruminococcus gnavus</name>
    <dbReference type="NCBI Taxonomy" id="33038"/>
    <lineage>
        <taxon>Bacteria</taxon>
        <taxon>Bacillati</taxon>
        <taxon>Bacillota</taxon>
        <taxon>Clostridia</taxon>
        <taxon>Lachnospirales</taxon>
        <taxon>Lachnospiraceae</taxon>
        <taxon>Mediterraneibacter</taxon>
    </lineage>
</organism>
<dbReference type="Proteomes" id="UP000260808">
    <property type="component" value="Unassembled WGS sequence"/>
</dbReference>
<accession>A0A3E4ULE2</accession>